<evidence type="ECO:0000256" key="2">
    <source>
        <dbReference type="ARBA" id="ARBA00022989"/>
    </source>
</evidence>
<sequence length="416" mass="44131">MRPNDLTQTAPVAIFFLVLPYGISSGFVAVTLPFLLVQHGFSVAATASITALGLSANLWRFLWAPLTDLTLSLHKWYLIGTVLCALTLLLICGIPLKVASSFWLTVIVFISQIAATLVVSPVGGFMASTVRSDRKGLAGGWYQAGNVGGMGFGGGAGIWLSTHYSYQIAIVLLALIMLICMPTLYVVVPVVAAQSQKLSSRFWSMLADLKTLSRSTISLYSIVVITTPVGIGAAAYIWSSVGGDWHAGPDLVAFVNGLLGASVTVLGCIFGGWVADRCGRWWSFFGAGSVMALVSSIMALSVFTPFTYTAGILFYAFSFGWASAAFSAVALLAIGSDLGSTKYALVSSISNLAPVYMTALDGLTYDRSGIRAMLLTESILGGIFVVISLLVLAWINSRKTADLPGKREIRSLIKDV</sequence>
<evidence type="ECO:0000256" key="3">
    <source>
        <dbReference type="ARBA" id="ARBA00023136"/>
    </source>
</evidence>
<feature type="transmembrane region" description="Helical" evidence="4">
    <location>
        <begin position="76"/>
        <end position="96"/>
    </location>
</feature>
<feature type="transmembrane region" description="Helical" evidence="4">
    <location>
        <begin position="12"/>
        <end position="35"/>
    </location>
</feature>
<name>A0A965ZEK9_9SPHI</name>
<evidence type="ECO:0000313" key="6">
    <source>
        <dbReference type="EMBL" id="NCD68256.1"/>
    </source>
</evidence>
<feature type="transmembrane region" description="Helical" evidence="4">
    <location>
        <begin position="41"/>
        <end position="64"/>
    </location>
</feature>
<reference evidence="6" key="1">
    <citation type="submission" date="2020-01" db="EMBL/GenBank/DDBJ databases">
        <authorList>
            <person name="Seo Y.L."/>
        </authorList>
    </citation>
    <scope>NUCLEOTIDE SEQUENCE</scope>
    <source>
        <strain evidence="6">R11</strain>
    </source>
</reference>
<evidence type="ECO:0000256" key="4">
    <source>
        <dbReference type="SAM" id="Phobius"/>
    </source>
</evidence>
<dbReference type="GO" id="GO:0022857">
    <property type="term" value="F:transmembrane transporter activity"/>
    <property type="evidence" value="ECO:0007669"/>
    <property type="project" value="InterPro"/>
</dbReference>
<gene>
    <name evidence="6" type="ORF">GSY63_02665</name>
</gene>
<dbReference type="Gene3D" id="1.20.1250.20">
    <property type="entry name" value="MFS general substrate transporter like domains"/>
    <property type="match status" value="2"/>
</dbReference>
<protein>
    <submittedName>
        <fullName evidence="6">MFS transporter</fullName>
    </submittedName>
</protein>
<evidence type="ECO:0000313" key="7">
    <source>
        <dbReference type="Proteomes" id="UP000638732"/>
    </source>
</evidence>
<feature type="transmembrane region" description="Helical" evidence="4">
    <location>
        <begin position="219"/>
        <end position="239"/>
    </location>
</feature>
<keyword evidence="1 4" id="KW-0812">Transmembrane</keyword>
<dbReference type="Pfam" id="PF07690">
    <property type="entry name" value="MFS_1"/>
    <property type="match status" value="1"/>
</dbReference>
<evidence type="ECO:0000259" key="5">
    <source>
        <dbReference type="PROSITE" id="PS50850"/>
    </source>
</evidence>
<dbReference type="InterPro" id="IPR036259">
    <property type="entry name" value="MFS_trans_sf"/>
</dbReference>
<accession>A0A965ZEK9</accession>
<dbReference type="RefSeq" id="WP_166584284.1">
    <property type="nucleotide sequence ID" value="NZ_WWEO01000037.1"/>
</dbReference>
<dbReference type="SUPFAM" id="SSF103473">
    <property type="entry name" value="MFS general substrate transporter"/>
    <property type="match status" value="1"/>
</dbReference>
<feature type="transmembrane region" description="Helical" evidence="4">
    <location>
        <begin position="166"/>
        <end position="192"/>
    </location>
</feature>
<feature type="transmembrane region" description="Helical" evidence="4">
    <location>
        <begin position="251"/>
        <end position="274"/>
    </location>
</feature>
<dbReference type="AlphaFoldDB" id="A0A965ZEK9"/>
<keyword evidence="7" id="KW-1185">Reference proteome</keyword>
<dbReference type="InterPro" id="IPR020846">
    <property type="entry name" value="MFS_dom"/>
</dbReference>
<keyword evidence="2 4" id="KW-1133">Transmembrane helix</keyword>
<feature type="transmembrane region" description="Helical" evidence="4">
    <location>
        <begin position="379"/>
        <end position="397"/>
    </location>
</feature>
<feature type="transmembrane region" description="Helical" evidence="4">
    <location>
        <begin position="281"/>
        <end position="306"/>
    </location>
</feature>
<organism evidence="6 7">
    <name type="scientific">Mucilaginibacter agri</name>
    <dbReference type="NCBI Taxonomy" id="2695265"/>
    <lineage>
        <taxon>Bacteria</taxon>
        <taxon>Pseudomonadati</taxon>
        <taxon>Bacteroidota</taxon>
        <taxon>Sphingobacteriia</taxon>
        <taxon>Sphingobacteriales</taxon>
        <taxon>Sphingobacteriaceae</taxon>
        <taxon>Mucilaginibacter</taxon>
    </lineage>
</organism>
<dbReference type="PROSITE" id="PS50850">
    <property type="entry name" value="MFS"/>
    <property type="match status" value="1"/>
</dbReference>
<proteinExistence type="predicted"/>
<dbReference type="Proteomes" id="UP000638732">
    <property type="component" value="Unassembled WGS sequence"/>
</dbReference>
<feature type="transmembrane region" description="Helical" evidence="4">
    <location>
        <begin position="312"/>
        <end position="334"/>
    </location>
</feature>
<feature type="transmembrane region" description="Helical" evidence="4">
    <location>
        <begin position="341"/>
        <end position="359"/>
    </location>
</feature>
<feature type="domain" description="Major facilitator superfamily (MFS) profile" evidence="5">
    <location>
        <begin position="10"/>
        <end position="399"/>
    </location>
</feature>
<evidence type="ECO:0000256" key="1">
    <source>
        <dbReference type="ARBA" id="ARBA00022692"/>
    </source>
</evidence>
<feature type="transmembrane region" description="Helical" evidence="4">
    <location>
        <begin position="102"/>
        <end position="127"/>
    </location>
</feature>
<dbReference type="EMBL" id="WWEO01000037">
    <property type="protein sequence ID" value="NCD68256.1"/>
    <property type="molecule type" value="Genomic_DNA"/>
</dbReference>
<dbReference type="InterPro" id="IPR011701">
    <property type="entry name" value="MFS"/>
</dbReference>
<feature type="transmembrane region" description="Helical" evidence="4">
    <location>
        <begin position="139"/>
        <end position="160"/>
    </location>
</feature>
<keyword evidence="3 4" id="KW-0472">Membrane</keyword>
<comment type="caution">
    <text evidence="6">The sequence shown here is derived from an EMBL/GenBank/DDBJ whole genome shotgun (WGS) entry which is preliminary data.</text>
</comment>
<reference evidence="6" key="2">
    <citation type="submission" date="2020-10" db="EMBL/GenBank/DDBJ databases">
        <title>Mucilaginibacter sp. nov., isolated from soil.</title>
        <authorList>
            <person name="Jeon C.O."/>
        </authorList>
    </citation>
    <scope>NUCLEOTIDE SEQUENCE</scope>
    <source>
        <strain evidence="6">R11</strain>
    </source>
</reference>